<dbReference type="VEuPathDB" id="VectorBase:GPAI017367"/>
<organism evidence="1 2">
    <name type="scientific">Glossina pallidipes</name>
    <name type="common">Tsetse fly</name>
    <dbReference type="NCBI Taxonomy" id="7398"/>
    <lineage>
        <taxon>Eukaryota</taxon>
        <taxon>Metazoa</taxon>
        <taxon>Ecdysozoa</taxon>
        <taxon>Arthropoda</taxon>
        <taxon>Hexapoda</taxon>
        <taxon>Insecta</taxon>
        <taxon>Pterygota</taxon>
        <taxon>Neoptera</taxon>
        <taxon>Endopterygota</taxon>
        <taxon>Diptera</taxon>
        <taxon>Brachycera</taxon>
        <taxon>Muscomorpha</taxon>
        <taxon>Hippoboscoidea</taxon>
        <taxon>Glossinidae</taxon>
        <taxon>Glossina</taxon>
    </lineage>
</organism>
<keyword evidence="2" id="KW-1185">Reference proteome</keyword>
<dbReference type="AlphaFoldDB" id="A0A1A9ZK61"/>
<reference evidence="2" key="1">
    <citation type="submission" date="2014-03" db="EMBL/GenBank/DDBJ databases">
        <authorList>
            <person name="Aksoy S."/>
            <person name="Warren W."/>
            <person name="Wilson R.K."/>
        </authorList>
    </citation>
    <scope>NUCLEOTIDE SEQUENCE [LARGE SCALE GENOMIC DNA]</scope>
    <source>
        <strain evidence="2">IAEA</strain>
    </source>
</reference>
<protein>
    <submittedName>
        <fullName evidence="1">Uncharacterized protein</fullName>
    </submittedName>
</protein>
<sequence>MTTDDDFPDIIKIVLKIDEIQFAATPEEIAIKLSIDGIELSSIPGNLDIAILIDTFKKLQEEVEREQKSKNCMSWKRIPHLTFNNTANHKENNIRVIVNGEERSYDKLSMNVIN</sequence>
<dbReference type="Proteomes" id="UP000092445">
    <property type="component" value="Unassembled WGS sequence"/>
</dbReference>
<name>A0A1A9ZK61_GLOPL</name>
<proteinExistence type="predicted"/>
<evidence type="ECO:0000313" key="2">
    <source>
        <dbReference type="Proteomes" id="UP000092445"/>
    </source>
</evidence>
<reference evidence="1" key="2">
    <citation type="submission" date="2020-05" db="UniProtKB">
        <authorList>
            <consortium name="EnsemblMetazoa"/>
        </authorList>
    </citation>
    <scope>IDENTIFICATION</scope>
    <source>
        <strain evidence="1">IAEA</strain>
    </source>
</reference>
<dbReference type="EnsemblMetazoa" id="GPAI017367-RA">
    <property type="protein sequence ID" value="GPAI017367-PA"/>
    <property type="gene ID" value="GPAI017367"/>
</dbReference>
<accession>A0A1A9ZK61</accession>
<evidence type="ECO:0000313" key="1">
    <source>
        <dbReference type="EnsemblMetazoa" id="GPAI017367-PA"/>
    </source>
</evidence>